<feature type="transmembrane region" description="Helical" evidence="9">
    <location>
        <begin position="27"/>
        <end position="57"/>
    </location>
</feature>
<evidence type="ECO:0000256" key="2">
    <source>
        <dbReference type="ARBA" id="ARBA00022679"/>
    </source>
</evidence>
<dbReference type="PROSITE" id="PS00109">
    <property type="entry name" value="PROTEIN_KINASE_TYR"/>
    <property type="match status" value="1"/>
</dbReference>
<feature type="transmembrane region" description="Helical" evidence="9">
    <location>
        <begin position="169"/>
        <end position="190"/>
    </location>
</feature>
<dbReference type="EMBL" id="VJMJ01000134">
    <property type="protein sequence ID" value="KAF0732408.1"/>
    <property type="molecule type" value="Genomic_DNA"/>
</dbReference>
<dbReference type="InterPro" id="IPR008266">
    <property type="entry name" value="Tyr_kinase_AS"/>
</dbReference>
<dbReference type="PROSITE" id="PS50011">
    <property type="entry name" value="PROTEIN_KINASE_DOM"/>
    <property type="match status" value="1"/>
</dbReference>
<dbReference type="InterPro" id="IPR011009">
    <property type="entry name" value="Kinase-like_dom_sf"/>
</dbReference>
<evidence type="ECO:0000313" key="12">
    <source>
        <dbReference type="Proteomes" id="UP000481153"/>
    </source>
</evidence>
<keyword evidence="9" id="KW-1133">Transmembrane helix</keyword>
<dbReference type="FunFam" id="3.30.200.20:FF:000180">
    <property type="entry name" value="serine/threonine-protein kinase STY46-like"/>
    <property type="match status" value="1"/>
</dbReference>
<keyword evidence="2" id="KW-0808">Transferase</keyword>
<dbReference type="GO" id="GO:0005524">
    <property type="term" value="F:ATP binding"/>
    <property type="evidence" value="ECO:0007669"/>
    <property type="project" value="UniProtKB-UniRule"/>
</dbReference>
<evidence type="ECO:0000256" key="6">
    <source>
        <dbReference type="ARBA" id="ARBA00051243"/>
    </source>
</evidence>
<dbReference type="VEuPathDB" id="FungiDB:AeMF1_010747"/>
<protein>
    <recommendedName>
        <fullName evidence="10">Protein kinase domain-containing protein</fullName>
    </recommendedName>
</protein>
<accession>A0A6G0WXZ5</accession>
<keyword evidence="4" id="KW-0418">Kinase</keyword>
<dbReference type="Proteomes" id="UP000481153">
    <property type="component" value="Unassembled WGS sequence"/>
</dbReference>
<gene>
    <name evidence="11" type="ORF">Ae201684_010517</name>
</gene>
<keyword evidence="5 7" id="KW-0067">ATP-binding</keyword>
<keyword evidence="3 7" id="KW-0547">Nucleotide-binding</keyword>
<evidence type="ECO:0000256" key="5">
    <source>
        <dbReference type="ARBA" id="ARBA00022840"/>
    </source>
</evidence>
<dbReference type="InterPro" id="IPR017441">
    <property type="entry name" value="Protein_kinase_ATP_BS"/>
</dbReference>
<keyword evidence="9" id="KW-0472">Membrane</keyword>
<dbReference type="AlphaFoldDB" id="A0A6G0WXZ5"/>
<dbReference type="GO" id="GO:0043235">
    <property type="term" value="C:receptor complex"/>
    <property type="evidence" value="ECO:0007669"/>
    <property type="project" value="TreeGrafter"/>
</dbReference>
<dbReference type="GO" id="GO:0004714">
    <property type="term" value="F:transmembrane receptor protein tyrosine kinase activity"/>
    <property type="evidence" value="ECO:0007669"/>
    <property type="project" value="UniProtKB-EC"/>
</dbReference>
<dbReference type="GO" id="GO:0005886">
    <property type="term" value="C:plasma membrane"/>
    <property type="evidence" value="ECO:0007669"/>
    <property type="project" value="TreeGrafter"/>
</dbReference>
<evidence type="ECO:0000256" key="8">
    <source>
        <dbReference type="SAM" id="MobiDB-lite"/>
    </source>
</evidence>
<evidence type="ECO:0000259" key="10">
    <source>
        <dbReference type="PROSITE" id="PS50011"/>
    </source>
</evidence>
<dbReference type="PRINTS" id="PR00109">
    <property type="entry name" value="TYRKINASE"/>
</dbReference>
<keyword evidence="12" id="KW-1185">Reference proteome</keyword>
<proteinExistence type="predicted"/>
<dbReference type="Gene3D" id="3.30.200.20">
    <property type="entry name" value="Phosphorylase Kinase, domain 1"/>
    <property type="match status" value="1"/>
</dbReference>
<name>A0A6G0WXZ5_9STRA</name>
<evidence type="ECO:0000256" key="3">
    <source>
        <dbReference type="ARBA" id="ARBA00022741"/>
    </source>
</evidence>
<dbReference type="PANTHER" id="PTHR24416">
    <property type="entry name" value="TYROSINE-PROTEIN KINASE RECEPTOR"/>
    <property type="match status" value="1"/>
</dbReference>
<sequence>MKTLARMFQPKRKVTETTAPPLFRLTFYVLFSLLFFLFLVLHLLGSILMLLWALVLLTQSTLTSHDHLQPYFVTYRKSCLLLYKIDTFILCWYDPTLARELHVPRDESDVSTVWHSLVYFYIWRGLVNASIALLPAALWTIAGVFFVHFFNYAPIMDDPFVHYFYDSRWFLLLNGGAYVSFGVVVGNALIRWCLDWSTFANSLLFPIIDYNIARNRYESVALLSMSRQSSQSMIARTMPFDQTVDTQITSPVVATVLKLAHRNDMAKAQASLTLSLAGQMFSLAAASPSIDPAILQWLNETINPLLVVEWDADDFQRELHRLHRDVDRLLQRQPPSLPHTGSGTSLIDSGFGSTGRSGRLGISSTGPAVVIDHGDDDESTAVSQSESRHKLQFSHQTNTDARGWGPVSHQGYDPLRHYHTFSPRASERTYGVLSPRVDTQTNTIFRSIEDKMDGTHVDPVDPVFFTAYAPPTISIGTAFYYDIWAFLAHQRDDVHDAAKSANAFARKLSRDVLMPIRRGAVAHLQLYLPPGFLVLDDPVKTLEWTGNELKSVQFHIECTPDAPAGGQSMVQVKIVVGAKVMVLSSYLFISPRNHQPQDNDVEMVPLTCELERLEETYHEIPYHELELQDAVGRGHFGEAFRANYRGRQVVVKTLRPDTFGESTDQIVQEFRHEAAVLNMFGHHPNIVPFVGASTDPSSTLTLVTEYLPHGSLRDAFPSKLSLTEKEVILYDAAAGLVNIHEGGFIHRDIAARNVLVDDELRGKICDFGLCRRVNASVGGGHFQEGQFPLKYMAPESLQPPYAFSYRSDAYMFGVLMWETFSEASPFASMSAPEAAALVLEGHRLDHTSVPDKYQDLLAACFEQDPMKRPALVSIMRAFEPIDVV</sequence>
<evidence type="ECO:0000256" key="1">
    <source>
        <dbReference type="ARBA" id="ARBA00004167"/>
    </source>
</evidence>
<reference evidence="11 12" key="1">
    <citation type="submission" date="2019-07" db="EMBL/GenBank/DDBJ databases">
        <title>Genomics analysis of Aphanomyces spp. identifies a new class of oomycete effector associated with host adaptation.</title>
        <authorList>
            <person name="Gaulin E."/>
        </authorList>
    </citation>
    <scope>NUCLEOTIDE SEQUENCE [LARGE SCALE GENOMIC DNA]</scope>
    <source>
        <strain evidence="11 12">ATCC 201684</strain>
    </source>
</reference>
<dbReference type="InterPro" id="IPR050122">
    <property type="entry name" value="RTK"/>
</dbReference>
<dbReference type="SUPFAM" id="SSF56112">
    <property type="entry name" value="Protein kinase-like (PK-like)"/>
    <property type="match status" value="1"/>
</dbReference>
<comment type="subcellular location">
    <subcellularLocation>
        <location evidence="1">Membrane</location>
        <topology evidence="1">Single-pass membrane protein</topology>
    </subcellularLocation>
</comment>
<comment type="caution">
    <text evidence="11">The sequence shown here is derived from an EMBL/GenBank/DDBJ whole genome shotgun (WGS) entry which is preliminary data.</text>
</comment>
<dbReference type="InterPro" id="IPR020635">
    <property type="entry name" value="Tyr_kinase_cat_dom"/>
</dbReference>
<dbReference type="InterPro" id="IPR001245">
    <property type="entry name" value="Ser-Thr/Tyr_kinase_cat_dom"/>
</dbReference>
<evidence type="ECO:0000256" key="4">
    <source>
        <dbReference type="ARBA" id="ARBA00022777"/>
    </source>
</evidence>
<feature type="region of interest" description="Disordered" evidence="8">
    <location>
        <begin position="330"/>
        <end position="407"/>
    </location>
</feature>
<organism evidence="11 12">
    <name type="scientific">Aphanomyces euteiches</name>
    <dbReference type="NCBI Taxonomy" id="100861"/>
    <lineage>
        <taxon>Eukaryota</taxon>
        <taxon>Sar</taxon>
        <taxon>Stramenopiles</taxon>
        <taxon>Oomycota</taxon>
        <taxon>Saprolegniomycetes</taxon>
        <taxon>Saprolegniales</taxon>
        <taxon>Verrucalvaceae</taxon>
        <taxon>Aphanomyces</taxon>
    </lineage>
</organism>
<comment type="catalytic activity">
    <reaction evidence="6">
        <text>L-tyrosyl-[protein] + ATP = O-phospho-L-tyrosyl-[protein] + ADP + H(+)</text>
        <dbReference type="Rhea" id="RHEA:10596"/>
        <dbReference type="Rhea" id="RHEA-COMP:10136"/>
        <dbReference type="Rhea" id="RHEA-COMP:20101"/>
        <dbReference type="ChEBI" id="CHEBI:15378"/>
        <dbReference type="ChEBI" id="CHEBI:30616"/>
        <dbReference type="ChEBI" id="CHEBI:46858"/>
        <dbReference type="ChEBI" id="CHEBI:61978"/>
        <dbReference type="ChEBI" id="CHEBI:456216"/>
        <dbReference type="EC" id="2.7.10.1"/>
    </reaction>
</comment>
<dbReference type="Gene3D" id="1.10.510.10">
    <property type="entry name" value="Transferase(Phosphotransferase) domain 1"/>
    <property type="match status" value="1"/>
</dbReference>
<evidence type="ECO:0000256" key="7">
    <source>
        <dbReference type="PROSITE-ProRule" id="PRU10141"/>
    </source>
</evidence>
<dbReference type="Pfam" id="PF07714">
    <property type="entry name" value="PK_Tyr_Ser-Thr"/>
    <property type="match status" value="1"/>
</dbReference>
<dbReference type="PROSITE" id="PS00107">
    <property type="entry name" value="PROTEIN_KINASE_ATP"/>
    <property type="match status" value="1"/>
</dbReference>
<keyword evidence="9" id="KW-0812">Transmembrane</keyword>
<evidence type="ECO:0000256" key="9">
    <source>
        <dbReference type="SAM" id="Phobius"/>
    </source>
</evidence>
<dbReference type="SMART" id="SM00219">
    <property type="entry name" value="TyrKc"/>
    <property type="match status" value="1"/>
</dbReference>
<feature type="transmembrane region" description="Helical" evidence="9">
    <location>
        <begin position="126"/>
        <end position="149"/>
    </location>
</feature>
<dbReference type="InterPro" id="IPR000719">
    <property type="entry name" value="Prot_kinase_dom"/>
</dbReference>
<dbReference type="PANTHER" id="PTHR24416:SF611">
    <property type="entry name" value="TYROSINE-PROTEIN KINASE TRANSMEMBRANE RECEPTOR ROR"/>
    <property type="match status" value="1"/>
</dbReference>
<feature type="binding site" evidence="7">
    <location>
        <position position="652"/>
    </location>
    <ligand>
        <name>ATP</name>
        <dbReference type="ChEBI" id="CHEBI:30616"/>
    </ligand>
</feature>
<feature type="domain" description="Protein kinase" evidence="10">
    <location>
        <begin position="625"/>
        <end position="882"/>
    </location>
</feature>
<evidence type="ECO:0000313" key="11">
    <source>
        <dbReference type="EMBL" id="KAF0732408.1"/>
    </source>
</evidence>
<dbReference type="GO" id="GO:0007169">
    <property type="term" value="P:cell surface receptor protein tyrosine kinase signaling pathway"/>
    <property type="evidence" value="ECO:0007669"/>
    <property type="project" value="TreeGrafter"/>
</dbReference>